<protein>
    <submittedName>
        <fullName evidence="1">Uncharacterized protein</fullName>
    </submittedName>
</protein>
<sequence>IQNSCCRYTCGLRRCDHVTASINQLGWLKVHNLFIYSFLNLLFTVLQTSCPVYLSEKLTFRNDIHNKSTRHKQMLSIPRHRSTMFQRSFSYQSAKLYNAYKHFISPCRDFKKKA</sequence>
<proteinExistence type="predicted"/>
<gene>
    <name evidence="1" type="ORF">CALMAC_LOCUS17075</name>
</gene>
<organism evidence="1 2">
    <name type="scientific">Callosobruchus maculatus</name>
    <name type="common">Southern cowpea weevil</name>
    <name type="synonym">Pulse bruchid</name>
    <dbReference type="NCBI Taxonomy" id="64391"/>
    <lineage>
        <taxon>Eukaryota</taxon>
        <taxon>Metazoa</taxon>
        <taxon>Ecdysozoa</taxon>
        <taxon>Arthropoda</taxon>
        <taxon>Hexapoda</taxon>
        <taxon>Insecta</taxon>
        <taxon>Pterygota</taxon>
        <taxon>Neoptera</taxon>
        <taxon>Endopterygota</taxon>
        <taxon>Coleoptera</taxon>
        <taxon>Polyphaga</taxon>
        <taxon>Cucujiformia</taxon>
        <taxon>Chrysomeloidea</taxon>
        <taxon>Chrysomelidae</taxon>
        <taxon>Bruchinae</taxon>
        <taxon>Bruchini</taxon>
        <taxon>Callosobruchus</taxon>
    </lineage>
</organism>
<dbReference type="Proteomes" id="UP000410492">
    <property type="component" value="Unassembled WGS sequence"/>
</dbReference>
<accession>A0A653DF55</accession>
<name>A0A653DF55_CALMS</name>
<evidence type="ECO:0000313" key="2">
    <source>
        <dbReference type="Proteomes" id="UP000410492"/>
    </source>
</evidence>
<keyword evidence="2" id="KW-1185">Reference proteome</keyword>
<feature type="non-terminal residue" evidence="1">
    <location>
        <position position="1"/>
    </location>
</feature>
<dbReference type="OrthoDB" id="6773356at2759"/>
<dbReference type="AlphaFoldDB" id="A0A653DF55"/>
<evidence type="ECO:0000313" key="1">
    <source>
        <dbReference type="EMBL" id="VEN58832.1"/>
    </source>
</evidence>
<dbReference type="EMBL" id="CAACVG010011780">
    <property type="protein sequence ID" value="VEN58832.1"/>
    <property type="molecule type" value="Genomic_DNA"/>
</dbReference>
<reference evidence="1 2" key="1">
    <citation type="submission" date="2019-01" db="EMBL/GenBank/DDBJ databases">
        <authorList>
            <person name="Sayadi A."/>
        </authorList>
    </citation>
    <scope>NUCLEOTIDE SEQUENCE [LARGE SCALE GENOMIC DNA]</scope>
</reference>